<dbReference type="GO" id="GO:0016042">
    <property type="term" value="P:lipid catabolic process"/>
    <property type="evidence" value="ECO:0007669"/>
    <property type="project" value="UniProtKB-UniRule"/>
</dbReference>
<sequence>MPSLRAIALAALSASSGLAAPTSSNSSSSGCSSVDGPLPPSKDPWYTEPKGFESSPPGSVLRYREAPGNLTTLVNGTDKAWQILYRTMDSQYKPTFAVTTLFKPKNANNATLLSYQIPYDTADVDASPSYAMYDFDKVVGAQAIIPGLAAGMFVNVPDYEGPLASFTAGVISGHATLDSVRAVLNLAKEVGLAEDAKYAMWGYSGGALASEWAGELQVQYAPELNFSGNAMGGLTPNVTSVLYNINGQVAAGLAVSSMLGLGSQYPDILKKYVEKLNTDGPYNKTTFLSAYNMSLTEAGIAFLGKDISKYFKDGFDDFLNNETYKIIYNDGIMGYHGVPTMPMYMYKAVHDEISNITDNDALVEKYCNMGANIYYSRNSEGSHSDEGQAGALSAFGWLSSVLGLQPLSSEYPTRGCKTVNVAIKTNMTSS</sequence>
<feature type="compositionally biased region" description="Low complexity" evidence="3">
    <location>
        <begin position="17"/>
        <end position="33"/>
    </location>
</feature>
<evidence type="ECO:0000256" key="3">
    <source>
        <dbReference type="SAM" id="MobiDB-lite"/>
    </source>
</evidence>
<dbReference type="InterPro" id="IPR005152">
    <property type="entry name" value="Lipase_secreted"/>
</dbReference>
<dbReference type="EMBL" id="CDHN01000002">
    <property type="protein sequence ID" value="CEJ89549.1"/>
    <property type="molecule type" value="Genomic_DNA"/>
</dbReference>
<dbReference type="OrthoDB" id="2373480at2759"/>
<feature type="region of interest" description="Disordered" evidence="3">
    <location>
        <begin position="17"/>
        <end position="59"/>
    </location>
</feature>
<feature type="signal peptide" evidence="2">
    <location>
        <begin position="1"/>
        <end position="19"/>
    </location>
</feature>
<dbReference type="HOGENOM" id="CLU_029538_5_2_1"/>
<dbReference type="GO" id="GO:0004806">
    <property type="term" value="F:triacylglycerol lipase activity"/>
    <property type="evidence" value="ECO:0007669"/>
    <property type="project" value="UniProtKB-UniRule"/>
</dbReference>
<keyword evidence="1" id="KW-0378">Hydrolase</keyword>
<dbReference type="AlphaFoldDB" id="A0A0A1T400"/>
<evidence type="ECO:0000313" key="5">
    <source>
        <dbReference type="Proteomes" id="UP000039046"/>
    </source>
</evidence>
<evidence type="ECO:0000256" key="2">
    <source>
        <dbReference type="PIRNR" id="PIRNR029171"/>
    </source>
</evidence>
<evidence type="ECO:0000256" key="1">
    <source>
        <dbReference type="ARBA" id="ARBA00022801"/>
    </source>
</evidence>
<dbReference type="PROSITE" id="PS51257">
    <property type="entry name" value="PROKAR_LIPOPROTEIN"/>
    <property type="match status" value="1"/>
</dbReference>
<accession>A0A0A1T400</accession>
<feature type="chain" id="PRO_5013433177" description="Lipase 1" evidence="2">
    <location>
        <begin position="20"/>
        <end position="430"/>
    </location>
</feature>
<keyword evidence="2" id="KW-0732">Signal</keyword>
<evidence type="ECO:0000313" key="4">
    <source>
        <dbReference type="EMBL" id="CEJ89549.1"/>
    </source>
</evidence>
<dbReference type="Gene3D" id="3.40.50.1820">
    <property type="entry name" value="alpha/beta hydrolase"/>
    <property type="match status" value="1"/>
</dbReference>
<dbReference type="Pfam" id="PF03583">
    <property type="entry name" value="LIP"/>
    <property type="match status" value="1"/>
</dbReference>
<dbReference type="PANTHER" id="PTHR34853:SF5">
    <property type="entry name" value="LIP-DOMAIN-CONTAINING PROTEIN-RELATED"/>
    <property type="match status" value="1"/>
</dbReference>
<evidence type="ECO:0008006" key="6">
    <source>
        <dbReference type="Google" id="ProtNLM"/>
    </source>
</evidence>
<name>A0A0A1T400_9HYPO</name>
<dbReference type="PANTHER" id="PTHR34853">
    <property type="match status" value="1"/>
</dbReference>
<protein>
    <recommendedName>
        <fullName evidence="6">Lipase 1</fullName>
    </recommendedName>
</protein>
<dbReference type="InterPro" id="IPR029058">
    <property type="entry name" value="AB_hydrolase_fold"/>
</dbReference>
<dbReference type="Proteomes" id="UP000039046">
    <property type="component" value="Unassembled WGS sequence"/>
</dbReference>
<dbReference type="Gene3D" id="1.10.260.130">
    <property type="match status" value="1"/>
</dbReference>
<proteinExistence type="inferred from homology"/>
<organism evidence="4 5">
    <name type="scientific">[Torrubiella] hemipterigena</name>
    <dbReference type="NCBI Taxonomy" id="1531966"/>
    <lineage>
        <taxon>Eukaryota</taxon>
        <taxon>Fungi</taxon>
        <taxon>Dikarya</taxon>
        <taxon>Ascomycota</taxon>
        <taxon>Pezizomycotina</taxon>
        <taxon>Sordariomycetes</taxon>
        <taxon>Hypocreomycetidae</taxon>
        <taxon>Hypocreales</taxon>
        <taxon>Clavicipitaceae</taxon>
        <taxon>Clavicipitaceae incertae sedis</taxon>
        <taxon>'Torrubiella' clade</taxon>
    </lineage>
</organism>
<comment type="similarity">
    <text evidence="2">Belongs to the AB hydrolase superfamily. Lipase family.</text>
</comment>
<gene>
    <name evidence="4" type="ORF">VHEMI05390</name>
</gene>
<keyword evidence="5" id="KW-1185">Reference proteome</keyword>
<reference evidence="4 5" key="1">
    <citation type="journal article" date="2015" name="Genome Announc.">
        <title>Draft Genome Sequence and Gene Annotation of the Entomopathogenic Fungus Verticillium hemipterigenum.</title>
        <authorList>
            <person name="Horn F."/>
            <person name="Habel A."/>
            <person name="Scharf D.H."/>
            <person name="Dworschak J."/>
            <person name="Brakhage A.A."/>
            <person name="Guthke R."/>
            <person name="Hertweck C."/>
            <person name="Linde J."/>
        </authorList>
    </citation>
    <scope>NUCLEOTIDE SEQUENCE [LARGE SCALE GENOMIC DNA]</scope>
</reference>
<dbReference type="PIRSF" id="PIRSF029171">
    <property type="entry name" value="Esterase_LipA"/>
    <property type="match status" value="1"/>
</dbReference>
<dbReference type="SUPFAM" id="SSF53474">
    <property type="entry name" value="alpha/beta-Hydrolases"/>
    <property type="match status" value="1"/>
</dbReference>